<feature type="coiled-coil region" evidence="6">
    <location>
        <begin position="546"/>
        <end position="610"/>
    </location>
</feature>
<evidence type="ECO:0000313" key="9">
    <source>
        <dbReference type="EMBL" id="PWN32013.1"/>
    </source>
</evidence>
<dbReference type="GO" id="GO:0005815">
    <property type="term" value="C:microtubule organizing center"/>
    <property type="evidence" value="ECO:0007669"/>
    <property type="project" value="UniProtKB-SubCell"/>
</dbReference>
<reference evidence="9 10" key="1">
    <citation type="journal article" date="2018" name="Mol. Biol. Evol.">
        <title>Broad Genomic Sampling Reveals a Smut Pathogenic Ancestry of the Fungal Clade Ustilaginomycotina.</title>
        <authorList>
            <person name="Kijpornyongpan T."/>
            <person name="Mondo S.J."/>
            <person name="Barry K."/>
            <person name="Sandor L."/>
            <person name="Lee J."/>
            <person name="Lipzen A."/>
            <person name="Pangilinan J."/>
            <person name="LaButti K."/>
            <person name="Hainaut M."/>
            <person name="Henrissat B."/>
            <person name="Grigoriev I.V."/>
            <person name="Spatafora J.W."/>
            <person name="Aime M.C."/>
        </authorList>
    </citation>
    <scope>NUCLEOTIDE SEQUENCE [LARGE SCALE GENOMIC DNA]</scope>
    <source>
        <strain evidence="9 10">MCA 3882</strain>
    </source>
</reference>
<dbReference type="AlphaFoldDB" id="A0A316V725"/>
<evidence type="ECO:0000259" key="8">
    <source>
        <dbReference type="Pfam" id="PF10495"/>
    </source>
</evidence>
<feature type="region of interest" description="Disordered" evidence="7">
    <location>
        <begin position="72"/>
        <end position="128"/>
    </location>
</feature>
<evidence type="ECO:0000256" key="3">
    <source>
        <dbReference type="ARBA" id="ARBA00022553"/>
    </source>
</evidence>
<dbReference type="RefSeq" id="XP_025352315.1">
    <property type="nucleotide sequence ID" value="XM_025502971.1"/>
</dbReference>
<evidence type="ECO:0000256" key="7">
    <source>
        <dbReference type="SAM" id="MobiDB-lite"/>
    </source>
</evidence>
<evidence type="ECO:0000313" key="10">
    <source>
        <dbReference type="Proteomes" id="UP000245771"/>
    </source>
</evidence>
<feature type="domain" description="Pericentrin/AKAP-450 centrosomal targeting" evidence="8">
    <location>
        <begin position="1008"/>
        <end position="1097"/>
    </location>
</feature>
<dbReference type="GeneID" id="37024752"/>
<feature type="region of interest" description="Disordered" evidence="7">
    <location>
        <begin position="213"/>
        <end position="233"/>
    </location>
</feature>
<sequence>MAMAFESPGHLERRIAANMAADVSSDSSLGISRKGRSIASLSMSTTFEDENQSYMADYVRTNMQTPNVRVQEQIRKSRTPRSTRKLAEIINSSSTSSSTSKSDVKSSTLKVIQRTPARSEVSFTTESSTNDLLVSNQAALRPNSSFPGIGAAQTSLSANLRVDGKKLHMYLNKVNEGLQQENVQLTEERDSIKLEFERALLDNERLRKQIDLRNSTPSTTPMGSPNVGRNSEEMDELQREVDLLKREVAQQESIIDRLSNDRSEKSADQMSLVEREHLRERICELESDLQQERDARQDDEDHYSIEMKAAVDESKRLKKQLEDERSTAQTKMDRIRTELERVKKDESGPDNEVADLREDLRMAEARLDEYSEKIRELESEIEELQESRNDMEAELEEYDRLREEYDLLVKDFNDREAESETKQEELNAANDKISDLEIIVSEKENDRLTLELKLSQAKESGELQQLKEKIVLLETTLAMTREAAAATKGSPSFSKFGKGGVSEGDITPLHPNVAALRKPVDTPKSPPVLAELSNASWMQSEATLGENDLKREISVLRHEHEAARNAVDEMLGNLQDANVFKDLVKANEKVKALEDQLLQMQKSEERVMRRLEKLRCKSCKAHVSLPADLDKSQNMSMNSSVGETSSLGRSVRLTYQQNEQVVEKVNQELKVLKERWALDINRIDEKSKALDAEKKELLKEKEQWNKNRQETKERVMKMHANTLHDLGRARRMIGAFGADLQQESARFKALKLNRSEMDQESSDVERELERTRVQIESINTELKNKFAVFERLNEELRETSIVDDSLAMHVHSLQVKVDGFAQVVERLRSERTSILQERQELYNRRQQNQQKQLSTHEELRTTQEALLAHQRQIDEQVETIERLHSELRKQNGSSEKVQNERDQVYEQRREILDDVAGLETMLKKVCEQSRQFGIELEDLRGRRNQTAKQSTQAIDRQVHEELEATRNRYEKRLTRLSEEYGTLQHAATSRHQSECRGLLLQIRYEKAKFMRESDLRADLIHQKKYLLGLVGGLELSEEATVRFLADLEKSRGEIQSRLKKQENRSTNNQQSEALKKFKSVTFAILAICRAKKMAENWQISLQIKSSLRQAHSMAKKARLSAESEMPASANVKTVKG</sequence>
<organism evidence="9 10">
    <name type="scientific">Meira miltonrushii</name>
    <dbReference type="NCBI Taxonomy" id="1280837"/>
    <lineage>
        <taxon>Eukaryota</taxon>
        <taxon>Fungi</taxon>
        <taxon>Dikarya</taxon>
        <taxon>Basidiomycota</taxon>
        <taxon>Ustilaginomycotina</taxon>
        <taxon>Exobasidiomycetes</taxon>
        <taxon>Exobasidiales</taxon>
        <taxon>Brachybasidiaceae</taxon>
        <taxon>Meira</taxon>
    </lineage>
</organism>
<feature type="coiled-coil region" evidence="6">
    <location>
        <begin position="304"/>
        <end position="483"/>
    </location>
</feature>
<evidence type="ECO:0000256" key="4">
    <source>
        <dbReference type="ARBA" id="ARBA00023054"/>
    </source>
</evidence>
<keyword evidence="2" id="KW-0963">Cytoplasm</keyword>
<gene>
    <name evidence="9" type="ORF">FA14DRAFT_83818</name>
</gene>
<feature type="coiled-coil region" evidence="6">
    <location>
        <begin position="824"/>
        <end position="900"/>
    </location>
</feature>
<comment type="subcellular location">
    <subcellularLocation>
        <location evidence="1">Cytoplasm</location>
        <location evidence="1">Cytoskeleton</location>
        <location evidence="1">Microtubule organizing center</location>
    </subcellularLocation>
</comment>
<dbReference type="InterPro" id="IPR019528">
    <property type="entry name" value="PACT_domain"/>
</dbReference>
<dbReference type="GO" id="GO:0005737">
    <property type="term" value="C:cytoplasm"/>
    <property type="evidence" value="ECO:0007669"/>
    <property type="project" value="UniProtKB-ARBA"/>
</dbReference>
<keyword evidence="4 6" id="KW-0175">Coiled coil</keyword>
<keyword evidence="10" id="KW-1185">Reference proteome</keyword>
<evidence type="ECO:0000256" key="5">
    <source>
        <dbReference type="ARBA" id="ARBA00023212"/>
    </source>
</evidence>
<dbReference type="EMBL" id="KZ819606">
    <property type="protein sequence ID" value="PWN32013.1"/>
    <property type="molecule type" value="Genomic_DNA"/>
</dbReference>
<feature type="compositionally biased region" description="Polar residues" evidence="7">
    <location>
        <begin position="213"/>
        <end position="229"/>
    </location>
</feature>
<feature type="coiled-coil region" evidence="6">
    <location>
        <begin position="959"/>
        <end position="986"/>
    </location>
</feature>
<evidence type="ECO:0000256" key="6">
    <source>
        <dbReference type="SAM" id="Coils"/>
    </source>
</evidence>
<protein>
    <recommendedName>
        <fullName evidence="8">Pericentrin/AKAP-450 centrosomal targeting domain-containing protein</fullName>
    </recommendedName>
</protein>
<dbReference type="FunCoup" id="A0A316V725">
    <property type="interactions" value="16"/>
</dbReference>
<dbReference type="Proteomes" id="UP000245771">
    <property type="component" value="Unassembled WGS sequence"/>
</dbReference>
<keyword evidence="3" id="KW-0597">Phosphoprotein</keyword>
<feature type="coiled-coil region" evidence="6">
    <location>
        <begin position="655"/>
        <end position="799"/>
    </location>
</feature>
<dbReference type="STRING" id="1280837.A0A316V725"/>
<evidence type="ECO:0000256" key="2">
    <source>
        <dbReference type="ARBA" id="ARBA00022490"/>
    </source>
</evidence>
<proteinExistence type="predicted"/>
<dbReference type="InParanoid" id="A0A316V725"/>
<accession>A0A316V725</accession>
<name>A0A316V725_9BASI</name>
<evidence type="ECO:0000256" key="1">
    <source>
        <dbReference type="ARBA" id="ARBA00004267"/>
    </source>
</evidence>
<dbReference type="OrthoDB" id="2020852at2759"/>
<keyword evidence="5" id="KW-0206">Cytoskeleton</keyword>
<feature type="compositionally biased region" description="Low complexity" evidence="7">
    <location>
        <begin position="92"/>
        <end position="110"/>
    </location>
</feature>
<dbReference type="Pfam" id="PF10495">
    <property type="entry name" value="PACT_coil_coil"/>
    <property type="match status" value="1"/>
</dbReference>